<dbReference type="OrthoDB" id="9762066at2"/>
<dbReference type="SUPFAM" id="SSF51445">
    <property type="entry name" value="(Trans)glycosidases"/>
    <property type="match status" value="1"/>
</dbReference>
<dbReference type="InterPro" id="IPR004199">
    <property type="entry name" value="B-gal_small/dom_5"/>
</dbReference>
<dbReference type="Pfam" id="PF02929">
    <property type="entry name" value="Bgal_small_N"/>
    <property type="match status" value="1"/>
</dbReference>
<dbReference type="InterPro" id="IPR032312">
    <property type="entry name" value="LacZ_4"/>
</dbReference>
<dbReference type="GO" id="GO:0005990">
    <property type="term" value="P:lactose catabolic process"/>
    <property type="evidence" value="ECO:0007669"/>
    <property type="project" value="TreeGrafter"/>
</dbReference>
<keyword evidence="6 8" id="KW-0326">Glycosidase</keyword>
<dbReference type="InterPro" id="IPR008979">
    <property type="entry name" value="Galactose-bd-like_sf"/>
</dbReference>
<evidence type="ECO:0000256" key="4">
    <source>
        <dbReference type="ARBA" id="ARBA00013303"/>
    </source>
</evidence>
<keyword evidence="11" id="KW-1185">Reference proteome</keyword>
<dbReference type="EMBL" id="BFFO01000001">
    <property type="protein sequence ID" value="GBG95970.1"/>
    <property type="molecule type" value="Genomic_DNA"/>
</dbReference>
<organism evidence="10 11">
    <name type="scientific">Lactococcus termiticola</name>
    <dbReference type="NCBI Taxonomy" id="2169526"/>
    <lineage>
        <taxon>Bacteria</taxon>
        <taxon>Bacillati</taxon>
        <taxon>Bacillota</taxon>
        <taxon>Bacilli</taxon>
        <taxon>Lactobacillales</taxon>
        <taxon>Streptococcaceae</taxon>
        <taxon>Lactococcus</taxon>
    </lineage>
</organism>
<dbReference type="PANTHER" id="PTHR46323">
    <property type="entry name" value="BETA-GALACTOSIDASE"/>
    <property type="match status" value="1"/>
</dbReference>
<dbReference type="GO" id="GO:0004565">
    <property type="term" value="F:beta-galactosidase activity"/>
    <property type="evidence" value="ECO:0007669"/>
    <property type="project" value="UniProtKB-EC"/>
</dbReference>
<dbReference type="Pfam" id="PF16353">
    <property type="entry name" value="LacZ_4"/>
    <property type="match status" value="1"/>
</dbReference>
<dbReference type="InterPro" id="IPR011013">
    <property type="entry name" value="Gal_mutarotase_sf_dom"/>
</dbReference>
<reference evidence="10 11" key="1">
    <citation type="journal article" date="2018" name="Genome Announc.">
        <title>Draft Genome Sequence of Lactococcus sp. Strain NtB2 (JCM 32569), Isolated from the Gut of the Higher Termite Nasutitermes takasagoensis.</title>
        <authorList>
            <person name="Noda S."/>
            <person name="Aihara C."/>
            <person name="Yuki M."/>
            <person name="Ohkuma M."/>
        </authorList>
    </citation>
    <scope>NUCLEOTIDE SEQUENCE [LARGE SCALE GENOMIC DNA]</scope>
    <source>
        <strain evidence="10 11">NtB2</strain>
    </source>
</reference>
<dbReference type="PROSITE" id="PS00608">
    <property type="entry name" value="GLYCOSYL_HYDROL_F2_2"/>
    <property type="match status" value="1"/>
</dbReference>
<evidence type="ECO:0000256" key="2">
    <source>
        <dbReference type="ARBA" id="ARBA00007401"/>
    </source>
</evidence>
<evidence type="ECO:0000256" key="1">
    <source>
        <dbReference type="ARBA" id="ARBA00001412"/>
    </source>
</evidence>
<name>A0A2R5HI76_9LACT</name>
<evidence type="ECO:0000313" key="11">
    <source>
        <dbReference type="Proteomes" id="UP000245021"/>
    </source>
</evidence>
<dbReference type="InterPro" id="IPR006104">
    <property type="entry name" value="Glyco_hydro_2_N"/>
</dbReference>
<dbReference type="PRINTS" id="PR00132">
    <property type="entry name" value="GLHYDRLASE2"/>
</dbReference>
<comment type="similarity">
    <text evidence="2 8">Belongs to the glycosyl hydrolase 2 family.</text>
</comment>
<comment type="caution">
    <text evidence="10">The sequence shown here is derived from an EMBL/GenBank/DDBJ whole genome shotgun (WGS) entry which is preliminary data.</text>
</comment>
<evidence type="ECO:0000259" key="9">
    <source>
        <dbReference type="SMART" id="SM01038"/>
    </source>
</evidence>
<dbReference type="Pfam" id="PF00703">
    <property type="entry name" value="Glyco_hydro_2"/>
    <property type="match status" value="1"/>
</dbReference>
<dbReference type="Gene3D" id="2.60.120.260">
    <property type="entry name" value="Galactose-binding domain-like"/>
    <property type="match status" value="1"/>
</dbReference>
<dbReference type="InterPro" id="IPR006101">
    <property type="entry name" value="Glyco_hydro_2"/>
</dbReference>
<proteinExistence type="inferred from homology"/>
<evidence type="ECO:0000256" key="3">
    <source>
        <dbReference type="ARBA" id="ARBA00012756"/>
    </source>
</evidence>
<dbReference type="InterPro" id="IPR006103">
    <property type="entry name" value="Glyco_hydro_2_cat"/>
</dbReference>
<dbReference type="FunFam" id="3.20.20.80:FF:000018">
    <property type="entry name" value="Beta-galactosidase"/>
    <property type="match status" value="1"/>
</dbReference>
<dbReference type="PANTHER" id="PTHR46323:SF2">
    <property type="entry name" value="BETA-GALACTOSIDASE"/>
    <property type="match status" value="1"/>
</dbReference>
<sequence length="993" mass="112415">MTLSLKEIMAKKDWENLEVTAINRLARHTPVKGFEAESLDGLWSFEHYDRPEAIPESWLKAESSTQEIPVPSNWQLEYADLTDVPIYTNVAYPIPVNPPFTADENPVGAYTKSFDISEDWLAQGQIHLTFEGVSSAFHCWLNGDYVGYSEDSRLPAEFDVTEQAKAGANTVKVLVLRWSKGTYLEDQDMWRMSGIFRSVKIEQLPELYLQDFQYESKLNEDFSQAIVSFKGQLNQEAEHILTLELFDNGQLIDQAKGLNACLIINQPKLWSDEEPHLYDLKVSLADSSGKLLQLEEKKLGVRKVEIKKGQLMVNGRAIMIRGVNKHEFTAEHGYVIDEGQMIEDIRLIKQYNFNAIRCSHYPNQSRWYELCDEYGLYLVDEANIETHGMEPMNRLTDDEAWREQIMERVRGMVERDRNHVSIIIWSLGNESGYGSNHQASYAWLKSSDKTRPIQYEGGGADSPATDIICPMYSRVAETASTSPRSLYDWLGKPDENRPIILCEYAHSMGNSLGGFDKYWREFRRQPRLQGGFIWDFVDQGLLKDGEYAYGGDFGDRPNDRQFSLDGVFFPDRTPKPAAIEVKYCQQYFQFEALRDQLGKVIAFELTSEYCFRKTDNEILSYQLLADGEVLMSQELDLDLEPEASLKIELPELDLTGREELYLNLQVTLKNATTFAPAGFEVASEQLILAEGMPSFEAPSSSGSLELVRADGKVQVKTAGASFIFDQTSGELSQVYDKSGREQLLSPMTEQFSRAALDNDIGVSEVEHIDTNAWYERWKTAGFYDLKAGLQAFESLEADQLVLVTSQHEYWAKDQLAFQTERTYQISPEGKMKLSVNVKRNIQLPAPARIGLSLHLAETAAAFSYKGLGPHENYPDRQASAQQGHWKLQLAEGYTPYIFPSENGLRSKVTTLKVGSLQLTGSDFYFNLSSYSQAQLQASSHRQLLKPEAGLYLNVDGQHMGIGGDDSWSPSVSAEFLLDKAEYSYALGFDFSGQ</sequence>
<dbReference type="AlphaFoldDB" id="A0A2R5HI76"/>
<evidence type="ECO:0000256" key="6">
    <source>
        <dbReference type="ARBA" id="ARBA00023295"/>
    </source>
</evidence>
<dbReference type="InterPro" id="IPR050347">
    <property type="entry name" value="Bact_Beta-galactosidase"/>
</dbReference>
<evidence type="ECO:0000256" key="8">
    <source>
        <dbReference type="RuleBase" id="RU361154"/>
    </source>
</evidence>
<dbReference type="Gene3D" id="2.70.98.10">
    <property type="match status" value="1"/>
</dbReference>
<dbReference type="NCBIfam" id="NF007074">
    <property type="entry name" value="PRK09525.1"/>
    <property type="match status" value="1"/>
</dbReference>
<gene>
    <name evidence="10" type="primary">lacZ</name>
    <name evidence="10" type="ORF">NtB2_00072</name>
</gene>
<comment type="catalytic activity">
    <reaction evidence="1 8">
        <text>Hydrolysis of terminal non-reducing beta-D-galactose residues in beta-D-galactosides.</text>
        <dbReference type="EC" id="3.2.1.23"/>
    </reaction>
</comment>
<dbReference type="SUPFAM" id="SSF49303">
    <property type="entry name" value="beta-Galactosidase/glucuronidase domain"/>
    <property type="match status" value="2"/>
</dbReference>
<evidence type="ECO:0000313" key="10">
    <source>
        <dbReference type="EMBL" id="GBG95970.1"/>
    </source>
</evidence>
<dbReference type="InterPro" id="IPR023230">
    <property type="entry name" value="Glyco_hydro_2_CS"/>
</dbReference>
<evidence type="ECO:0000256" key="7">
    <source>
        <dbReference type="ARBA" id="ARBA00032230"/>
    </source>
</evidence>
<dbReference type="InterPro" id="IPR023232">
    <property type="entry name" value="Glyco_hydro_2_AS"/>
</dbReference>
<dbReference type="SUPFAM" id="SSF74650">
    <property type="entry name" value="Galactose mutarotase-like"/>
    <property type="match status" value="1"/>
</dbReference>
<dbReference type="RefSeq" id="WP_109244965.1">
    <property type="nucleotide sequence ID" value="NZ_BFFO01000001.1"/>
</dbReference>
<dbReference type="PROSITE" id="PS00719">
    <property type="entry name" value="GLYCOSYL_HYDROL_F2_1"/>
    <property type="match status" value="1"/>
</dbReference>
<dbReference type="Gene3D" id="3.20.20.80">
    <property type="entry name" value="Glycosidases"/>
    <property type="match status" value="1"/>
</dbReference>
<dbReference type="Pfam" id="PF02836">
    <property type="entry name" value="Glyco_hydro_2_C"/>
    <property type="match status" value="1"/>
</dbReference>
<dbReference type="InterPro" id="IPR014718">
    <property type="entry name" value="GH-type_carb-bd"/>
</dbReference>
<dbReference type="SMART" id="SM01038">
    <property type="entry name" value="Bgal_small_N"/>
    <property type="match status" value="1"/>
</dbReference>
<dbReference type="InterPro" id="IPR017853">
    <property type="entry name" value="GH"/>
</dbReference>
<dbReference type="Proteomes" id="UP000245021">
    <property type="component" value="Unassembled WGS sequence"/>
</dbReference>
<dbReference type="InterPro" id="IPR006102">
    <property type="entry name" value="Ig-like_GH2"/>
</dbReference>
<dbReference type="InterPro" id="IPR013783">
    <property type="entry name" value="Ig-like_fold"/>
</dbReference>
<dbReference type="EC" id="3.2.1.23" evidence="3 8"/>
<dbReference type="Gene3D" id="2.60.40.10">
    <property type="entry name" value="Immunoglobulins"/>
    <property type="match status" value="2"/>
</dbReference>
<evidence type="ECO:0000256" key="5">
    <source>
        <dbReference type="ARBA" id="ARBA00022801"/>
    </source>
</evidence>
<dbReference type="GO" id="GO:0030246">
    <property type="term" value="F:carbohydrate binding"/>
    <property type="evidence" value="ECO:0007669"/>
    <property type="project" value="InterPro"/>
</dbReference>
<dbReference type="InterPro" id="IPR036156">
    <property type="entry name" value="Beta-gal/glucu_dom_sf"/>
</dbReference>
<protein>
    <recommendedName>
        <fullName evidence="4 8">Beta-galactosidase</fullName>
        <ecNumber evidence="3 8">3.2.1.23</ecNumber>
    </recommendedName>
    <alternativeName>
        <fullName evidence="7 8">Lactase</fullName>
    </alternativeName>
</protein>
<dbReference type="GO" id="GO:0009341">
    <property type="term" value="C:beta-galactosidase complex"/>
    <property type="evidence" value="ECO:0007669"/>
    <property type="project" value="InterPro"/>
</dbReference>
<dbReference type="Pfam" id="PF02837">
    <property type="entry name" value="Glyco_hydro_2_N"/>
    <property type="match status" value="1"/>
</dbReference>
<keyword evidence="5 8" id="KW-0378">Hydrolase</keyword>
<feature type="domain" description="Beta galactosidase small chain/" evidence="9">
    <location>
        <begin position="714"/>
        <end position="989"/>
    </location>
</feature>
<accession>A0A2R5HI76</accession>
<dbReference type="SUPFAM" id="SSF49785">
    <property type="entry name" value="Galactose-binding domain-like"/>
    <property type="match status" value="1"/>
</dbReference>